<dbReference type="InterPro" id="IPR000560">
    <property type="entry name" value="His_Pase_clade-2"/>
</dbReference>
<sequence length="426" mass="47550">MFVASLLSAAFLSHYFHGVQVAKALTASGIYNSSQTPHDLPWNTYNYCNAPHVNRDRYLVYATIMMRHHKRTPDNLYPTENALNPPVGWDCTNIVQENHAAGSGKVTHETVIPSWHPFLSRIWNGTCDAGQLTAEGLADSVKHGQDIWSVYSSQLGLLESVNDIYIRTSNSDRTYQVTGGLLYGMDPSTAQSSVPFVVHTQPSNIDSLVPSYSCPKADALRNAYQSVPAWTDHINANQDLQNRLDSILGTTGLGPWSSWYDHFFDTFTSRTCHGHPLPCNATGTCVSEADADRVHEIGNFEYNYIWNNATGAKEYVKLTFGAMFLELAQNLLSFESGMERHRMRIYVGHDGSMIRLASGLGIKGPLKWPSMGSEISMEVWETEARQKFVRVFHEGTVAQGFEWIPFQTFVSLLQSNVHSNLTVQCA</sequence>
<accession>A0A9P6B4M7</accession>
<dbReference type="AlphaFoldDB" id="A0A9P6B4M7"/>
<dbReference type="Proteomes" id="UP000886523">
    <property type="component" value="Unassembled WGS sequence"/>
</dbReference>
<dbReference type="Pfam" id="PF00328">
    <property type="entry name" value="His_Phos_2"/>
    <property type="match status" value="1"/>
</dbReference>
<feature type="signal peptide" evidence="2">
    <location>
        <begin position="1"/>
        <end position="18"/>
    </location>
</feature>
<evidence type="ECO:0000313" key="3">
    <source>
        <dbReference type="EMBL" id="KAF9517490.1"/>
    </source>
</evidence>
<dbReference type="PANTHER" id="PTHR11567:SF195">
    <property type="entry name" value="ACID PHOSPHATASE, PUTATIVE (AFU_ORTHOLOGUE AFUA_3G14570)-RELATED"/>
    <property type="match status" value="1"/>
</dbReference>
<feature type="chain" id="PRO_5040304421" description="Phosphoglycerate mutase-like protein" evidence="2">
    <location>
        <begin position="19"/>
        <end position="426"/>
    </location>
</feature>
<dbReference type="SUPFAM" id="SSF53254">
    <property type="entry name" value="Phosphoglycerate mutase-like"/>
    <property type="match status" value="1"/>
</dbReference>
<comment type="similarity">
    <text evidence="1">Belongs to the histidine acid phosphatase family.</text>
</comment>
<dbReference type="InterPro" id="IPR029033">
    <property type="entry name" value="His_PPase_superfam"/>
</dbReference>
<dbReference type="PANTHER" id="PTHR11567">
    <property type="entry name" value="ACID PHOSPHATASE-RELATED"/>
    <property type="match status" value="1"/>
</dbReference>
<dbReference type="InterPro" id="IPR050645">
    <property type="entry name" value="Histidine_acid_phosphatase"/>
</dbReference>
<organism evidence="3 4">
    <name type="scientific">Hydnum rufescens UP504</name>
    <dbReference type="NCBI Taxonomy" id="1448309"/>
    <lineage>
        <taxon>Eukaryota</taxon>
        <taxon>Fungi</taxon>
        <taxon>Dikarya</taxon>
        <taxon>Basidiomycota</taxon>
        <taxon>Agaricomycotina</taxon>
        <taxon>Agaricomycetes</taxon>
        <taxon>Cantharellales</taxon>
        <taxon>Hydnaceae</taxon>
        <taxon>Hydnum</taxon>
    </lineage>
</organism>
<evidence type="ECO:0000313" key="4">
    <source>
        <dbReference type="Proteomes" id="UP000886523"/>
    </source>
</evidence>
<proteinExistence type="inferred from homology"/>
<evidence type="ECO:0008006" key="5">
    <source>
        <dbReference type="Google" id="ProtNLM"/>
    </source>
</evidence>
<keyword evidence="2" id="KW-0732">Signal</keyword>
<gene>
    <name evidence="3" type="ORF">BS47DRAFT_1371353</name>
</gene>
<protein>
    <recommendedName>
        <fullName evidence="5">Phosphoglycerate mutase-like protein</fullName>
    </recommendedName>
</protein>
<evidence type="ECO:0000256" key="2">
    <source>
        <dbReference type="SAM" id="SignalP"/>
    </source>
</evidence>
<dbReference type="EMBL" id="MU128931">
    <property type="protein sequence ID" value="KAF9517490.1"/>
    <property type="molecule type" value="Genomic_DNA"/>
</dbReference>
<dbReference type="OrthoDB" id="10262962at2759"/>
<evidence type="ECO:0000256" key="1">
    <source>
        <dbReference type="ARBA" id="ARBA00005375"/>
    </source>
</evidence>
<dbReference type="GO" id="GO:0016791">
    <property type="term" value="F:phosphatase activity"/>
    <property type="evidence" value="ECO:0007669"/>
    <property type="project" value="TreeGrafter"/>
</dbReference>
<reference evidence="3" key="1">
    <citation type="journal article" date="2020" name="Nat. Commun.">
        <title>Large-scale genome sequencing of mycorrhizal fungi provides insights into the early evolution of symbiotic traits.</title>
        <authorList>
            <person name="Miyauchi S."/>
            <person name="Kiss E."/>
            <person name="Kuo A."/>
            <person name="Drula E."/>
            <person name="Kohler A."/>
            <person name="Sanchez-Garcia M."/>
            <person name="Morin E."/>
            <person name="Andreopoulos B."/>
            <person name="Barry K.W."/>
            <person name="Bonito G."/>
            <person name="Buee M."/>
            <person name="Carver A."/>
            <person name="Chen C."/>
            <person name="Cichocki N."/>
            <person name="Clum A."/>
            <person name="Culley D."/>
            <person name="Crous P.W."/>
            <person name="Fauchery L."/>
            <person name="Girlanda M."/>
            <person name="Hayes R.D."/>
            <person name="Keri Z."/>
            <person name="LaButti K."/>
            <person name="Lipzen A."/>
            <person name="Lombard V."/>
            <person name="Magnuson J."/>
            <person name="Maillard F."/>
            <person name="Murat C."/>
            <person name="Nolan M."/>
            <person name="Ohm R.A."/>
            <person name="Pangilinan J."/>
            <person name="Pereira M.F."/>
            <person name="Perotto S."/>
            <person name="Peter M."/>
            <person name="Pfister S."/>
            <person name="Riley R."/>
            <person name="Sitrit Y."/>
            <person name="Stielow J.B."/>
            <person name="Szollosi G."/>
            <person name="Zifcakova L."/>
            <person name="Stursova M."/>
            <person name="Spatafora J.W."/>
            <person name="Tedersoo L."/>
            <person name="Vaario L.M."/>
            <person name="Yamada A."/>
            <person name="Yan M."/>
            <person name="Wang P."/>
            <person name="Xu J."/>
            <person name="Bruns T."/>
            <person name="Baldrian P."/>
            <person name="Vilgalys R."/>
            <person name="Dunand C."/>
            <person name="Henrissat B."/>
            <person name="Grigoriev I.V."/>
            <person name="Hibbett D."/>
            <person name="Nagy L.G."/>
            <person name="Martin F.M."/>
        </authorList>
    </citation>
    <scope>NUCLEOTIDE SEQUENCE</scope>
    <source>
        <strain evidence="3">UP504</strain>
    </source>
</reference>
<name>A0A9P6B4M7_9AGAM</name>
<keyword evidence="4" id="KW-1185">Reference proteome</keyword>
<dbReference type="Gene3D" id="3.40.50.1240">
    <property type="entry name" value="Phosphoglycerate mutase-like"/>
    <property type="match status" value="1"/>
</dbReference>
<comment type="caution">
    <text evidence="3">The sequence shown here is derived from an EMBL/GenBank/DDBJ whole genome shotgun (WGS) entry which is preliminary data.</text>
</comment>